<dbReference type="InterPro" id="IPR002641">
    <property type="entry name" value="PNPLA_dom"/>
</dbReference>
<dbReference type="Pfam" id="PF01103">
    <property type="entry name" value="Omp85"/>
    <property type="match status" value="1"/>
</dbReference>
<evidence type="ECO:0000313" key="10">
    <source>
        <dbReference type="Proteomes" id="UP000541185"/>
    </source>
</evidence>
<feature type="short sequence motif" description="GXSXG" evidence="6">
    <location>
        <begin position="78"/>
        <end position="82"/>
    </location>
</feature>
<dbReference type="GO" id="GO:0019867">
    <property type="term" value="C:outer membrane"/>
    <property type="evidence" value="ECO:0007669"/>
    <property type="project" value="InterPro"/>
</dbReference>
<comment type="subcellular location">
    <subcellularLocation>
        <location evidence="1">Membrane</location>
    </subcellularLocation>
</comment>
<accession>A0A848H0R4</accession>
<dbReference type="Gene3D" id="2.40.160.50">
    <property type="entry name" value="membrane protein fhac: a member of the omp85/tpsb transporter family"/>
    <property type="match status" value="1"/>
</dbReference>
<dbReference type="RefSeq" id="WP_169417434.1">
    <property type="nucleotide sequence ID" value="NZ_JABBFX010000001.1"/>
</dbReference>
<dbReference type="SUPFAM" id="SSF52151">
    <property type="entry name" value="FabD/lysophospholipase-like"/>
    <property type="match status" value="1"/>
</dbReference>
<evidence type="ECO:0000256" key="7">
    <source>
        <dbReference type="SAM" id="SignalP"/>
    </source>
</evidence>
<feature type="active site" description="Nucleophile" evidence="6">
    <location>
        <position position="80"/>
    </location>
</feature>
<keyword evidence="3 6" id="KW-0442">Lipid degradation</keyword>
<dbReference type="AlphaFoldDB" id="A0A848H0R4"/>
<feature type="signal peptide" evidence="7">
    <location>
        <begin position="1"/>
        <end position="32"/>
    </location>
</feature>
<dbReference type="PANTHER" id="PTHR14226">
    <property type="entry name" value="NEUROPATHY TARGET ESTERASE/SWISS CHEESE D.MELANOGASTER"/>
    <property type="match status" value="1"/>
</dbReference>
<evidence type="ECO:0000313" key="9">
    <source>
        <dbReference type="EMBL" id="NML43211.1"/>
    </source>
</evidence>
<evidence type="ECO:0000256" key="6">
    <source>
        <dbReference type="PROSITE-ProRule" id="PRU01161"/>
    </source>
</evidence>
<dbReference type="GO" id="GO:0016787">
    <property type="term" value="F:hydrolase activity"/>
    <property type="evidence" value="ECO:0007669"/>
    <property type="project" value="UniProtKB-UniRule"/>
</dbReference>
<protein>
    <submittedName>
        <fullName evidence="9">BamA/TamA family outer membrane protein</fullName>
    </submittedName>
</protein>
<dbReference type="Gene3D" id="3.40.1090.10">
    <property type="entry name" value="Cytosolic phospholipase A2 catalytic domain"/>
    <property type="match status" value="2"/>
</dbReference>
<dbReference type="Gene3D" id="3.10.20.310">
    <property type="entry name" value="membrane protein fhac"/>
    <property type="match status" value="1"/>
</dbReference>
<feature type="domain" description="PNPLA" evidence="8">
    <location>
        <begin position="47"/>
        <end position="238"/>
    </location>
</feature>
<evidence type="ECO:0000256" key="5">
    <source>
        <dbReference type="ARBA" id="ARBA00023136"/>
    </source>
</evidence>
<gene>
    <name evidence="9" type="ORF">HHL11_05575</name>
</gene>
<dbReference type="InterPro" id="IPR000184">
    <property type="entry name" value="Bac_surfAg_D15"/>
</dbReference>
<dbReference type="Pfam" id="PF01734">
    <property type="entry name" value="Patatin"/>
    <property type="match status" value="1"/>
</dbReference>
<evidence type="ECO:0000256" key="1">
    <source>
        <dbReference type="ARBA" id="ARBA00004370"/>
    </source>
</evidence>
<feature type="short sequence motif" description="GXGXXG" evidence="6">
    <location>
        <begin position="51"/>
        <end position="56"/>
    </location>
</feature>
<dbReference type="PANTHER" id="PTHR14226:SF29">
    <property type="entry name" value="NEUROPATHY TARGET ESTERASE SWS"/>
    <property type="match status" value="1"/>
</dbReference>
<dbReference type="InterPro" id="IPR016035">
    <property type="entry name" value="Acyl_Trfase/lysoPLipase"/>
</dbReference>
<sequence length="747" mass="81561">MKKAVRRRRALLPRTALLAALVAAATQSQAQAQPAGAAEPARPKVCLVLSGGGARGAAHVGVLKVLQELRVPVDCITGTSMGSIVGAAYASGTPVGEMEEVLGQLSTRLLFQEKPPREERAVRLKRDDTTNLAPLEMGLDGRGLQLPQGLVSGVQLETVLRDLAKARGFYRFDDLPIPFRAVATDLVTGKPVVLARGELAAAMRASMSVPGVLQPVRLDDKLLVDGGLTNNLPVDVARAMGADVVIAVNLGTPLSKPEELHSVLGVTGQMVNILTEQNVRASLESLHPEDILVIPRLDNFSAADFDHMTETVPVGEAATRLVADRLARYSVSPEAYAAWEARRVKLKPPDNRPIDEIRFDNLKRVNPLIAKGEMETEAGQPIEQPVLDKDMQRLFGTGDFEHVSYRLLEEPGKRILAVDAVEKAWGPDYLRLGLGLSSDFKGDAFFNLLASYRMTWLNRLGGEWRWDAQVGRASGISTEFYQPLQRGPGLFIAPKAEYWRRTIDVFQGNQRVASYDTNEGRVGLDLGAQFTRYGETRFGYLFTRTSAALDTGLPVLAVDSSYVTQAGWSWRSLVDQLDNVNFPRKGYGASLEFFGARKSLGSDLDFTRGEFSGVYVHSFGEHTFQVAARAGARIGSDPLPPGRQFQWGGLLQQSGYPTGALMGQDLRFGRVVYYNRVRRWALLDGVYAGGSLEVGRVDKPLVPNNQQGTLYSGALFLGVDTPVGPLYLGWGHASRGFNAWYLFLGRP</sequence>
<dbReference type="PROSITE" id="PS51318">
    <property type="entry name" value="TAT"/>
    <property type="match status" value="1"/>
</dbReference>
<evidence type="ECO:0000256" key="2">
    <source>
        <dbReference type="ARBA" id="ARBA00022801"/>
    </source>
</evidence>
<keyword evidence="5" id="KW-0472">Membrane</keyword>
<keyword evidence="10" id="KW-1185">Reference proteome</keyword>
<evidence type="ECO:0000259" key="8">
    <source>
        <dbReference type="PROSITE" id="PS51635"/>
    </source>
</evidence>
<keyword evidence="2 6" id="KW-0378">Hydrolase</keyword>
<keyword evidence="4 6" id="KW-0443">Lipid metabolism</keyword>
<comment type="caution">
    <text evidence="9">The sequence shown here is derived from an EMBL/GenBank/DDBJ whole genome shotgun (WGS) entry which is preliminary data.</text>
</comment>
<dbReference type="EMBL" id="JABBFX010000001">
    <property type="protein sequence ID" value="NML43211.1"/>
    <property type="molecule type" value="Genomic_DNA"/>
</dbReference>
<dbReference type="Proteomes" id="UP000541185">
    <property type="component" value="Unassembled WGS sequence"/>
</dbReference>
<evidence type="ECO:0000256" key="3">
    <source>
        <dbReference type="ARBA" id="ARBA00022963"/>
    </source>
</evidence>
<reference evidence="9 10" key="1">
    <citation type="submission" date="2020-04" db="EMBL/GenBank/DDBJ databases">
        <title>Ramlibacter sp. G-1-2-2 isolated from soil.</title>
        <authorList>
            <person name="Dahal R.H."/>
        </authorList>
    </citation>
    <scope>NUCLEOTIDE SEQUENCE [LARGE SCALE GENOMIC DNA]</scope>
    <source>
        <strain evidence="9 10">G-1-2-2</strain>
    </source>
</reference>
<feature type="short sequence motif" description="DGA/G" evidence="6">
    <location>
        <begin position="225"/>
        <end position="227"/>
    </location>
</feature>
<dbReference type="InterPro" id="IPR006311">
    <property type="entry name" value="TAT_signal"/>
</dbReference>
<feature type="chain" id="PRO_5032299289" evidence="7">
    <location>
        <begin position="33"/>
        <end position="747"/>
    </location>
</feature>
<organism evidence="9 10">
    <name type="scientific">Ramlibacter agri</name>
    <dbReference type="NCBI Taxonomy" id="2728837"/>
    <lineage>
        <taxon>Bacteria</taxon>
        <taxon>Pseudomonadati</taxon>
        <taxon>Pseudomonadota</taxon>
        <taxon>Betaproteobacteria</taxon>
        <taxon>Burkholderiales</taxon>
        <taxon>Comamonadaceae</taxon>
        <taxon>Ramlibacter</taxon>
    </lineage>
</organism>
<dbReference type="CDD" id="cd07205">
    <property type="entry name" value="Pat_PNPLA6_PNPLA7_NTE1_like"/>
    <property type="match status" value="1"/>
</dbReference>
<keyword evidence="7" id="KW-0732">Signal</keyword>
<dbReference type="GO" id="GO:0016042">
    <property type="term" value="P:lipid catabolic process"/>
    <property type="evidence" value="ECO:0007669"/>
    <property type="project" value="UniProtKB-UniRule"/>
</dbReference>
<dbReference type="InterPro" id="IPR050301">
    <property type="entry name" value="NTE"/>
</dbReference>
<name>A0A848H0R4_9BURK</name>
<feature type="active site" description="Proton acceptor" evidence="6">
    <location>
        <position position="225"/>
    </location>
</feature>
<proteinExistence type="predicted"/>
<evidence type="ECO:0000256" key="4">
    <source>
        <dbReference type="ARBA" id="ARBA00023098"/>
    </source>
</evidence>
<dbReference type="PROSITE" id="PS51635">
    <property type="entry name" value="PNPLA"/>
    <property type="match status" value="1"/>
</dbReference>